<proteinExistence type="predicted"/>
<reference evidence="1" key="2">
    <citation type="submission" date="2013-05" db="EMBL/GenBank/DDBJ databases">
        <authorList>
            <person name="Carter J.-M."/>
            <person name="Baker S.C."/>
            <person name="Pink R."/>
            <person name="Carter D.R.F."/>
            <person name="Collins A."/>
            <person name="Tomlin J."/>
            <person name="Gibbs M."/>
            <person name="Breuker C.J."/>
        </authorList>
    </citation>
    <scope>NUCLEOTIDE SEQUENCE</scope>
    <source>
        <tissue evidence="1">Ovary</tissue>
    </source>
</reference>
<name>S4P331_9NEOP</name>
<evidence type="ECO:0000313" key="1">
    <source>
        <dbReference type="EMBL" id="JAA85916.1"/>
    </source>
</evidence>
<sequence length="67" mass="7967">MTASSYYKKCWNLVSRRKQMFHMITICVLRYECKENLGPVRLVYDLCTLAITDVLEYRNTNVKGERT</sequence>
<protein>
    <submittedName>
        <fullName evidence="1">Uncharacterized protein</fullName>
    </submittedName>
</protein>
<reference evidence="1" key="1">
    <citation type="journal article" date="2013" name="BMC Genomics">
        <title>Unscrambling butterfly oogenesis.</title>
        <authorList>
            <person name="Carter J.M."/>
            <person name="Baker S.C."/>
            <person name="Pink R."/>
            <person name="Carter D.R."/>
            <person name="Collins A."/>
            <person name="Tomlin J."/>
            <person name="Gibbs M."/>
            <person name="Breuker C.J."/>
        </authorList>
    </citation>
    <scope>NUCLEOTIDE SEQUENCE</scope>
    <source>
        <tissue evidence="1">Ovary</tissue>
    </source>
</reference>
<organism evidence="1">
    <name type="scientific">Pararge aegeria</name>
    <name type="common">speckled wood butterfly</name>
    <dbReference type="NCBI Taxonomy" id="116150"/>
    <lineage>
        <taxon>Eukaryota</taxon>
        <taxon>Metazoa</taxon>
        <taxon>Ecdysozoa</taxon>
        <taxon>Arthropoda</taxon>
        <taxon>Hexapoda</taxon>
        <taxon>Insecta</taxon>
        <taxon>Pterygota</taxon>
        <taxon>Neoptera</taxon>
        <taxon>Endopterygota</taxon>
        <taxon>Lepidoptera</taxon>
        <taxon>Glossata</taxon>
        <taxon>Ditrysia</taxon>
        <taxon>Papilionoidea</taxon>
        <taxon>Nymphalidae</taxon>
        <taxon>Satyrinae</taxon>
        <taxon>Satyrini</taxon>
        <taxon>Parargina</taxon>
        <taxon>Pararge</taxon>
    </lineage>
</organism>
<accession>S4P331</accession>
<dbReference type="EMBL" id="GAIX01006644">
    <property type="protein sequence ID" value="JAA85916.1"/>
    <property type="molecule type" value="Transcribed_RNA"/>
</dbReference>
<dbReference type="AlphaFoldDB" id="S4P331"/>